<evidence type="ECO:0000313" key="4">
    <source>
        <dbReference type="Proteomes" id="UP000054279"/>
    </source>
</evidence>
<keyword evidence="4" id="KW-1185">Reference proteome</keyword>
<dbReference type="Gene3D" id="3.20.20.100">
    <property type="entry name" value="NADP-dependent oxidoreductase domain"/>
    <property type="match status" value="1"/>
</dbReference>
<organism evidence="3 4">
    <name type="scientific">Sphaerobolus stellatus (strain SS14)</name>
    <dbReference type="NCBI Taxonomy" id="990650"/>
    <lineage>
        <taxon>Eukaryota</taxon>
        <taxon>Fungi</taxon>
        <taxon>Dikarya</taxon>
        <taxon>Basidiomycota</taxon>
        <taxon>Agaricomycotina</taxon>
        <taxon>Agaricomycetes</taxon>
        <taxon>Phallomycetidae</taxon>
        <taxon>Geastrales</taxon>
        <taxon>Sphaerobolaceae</taxon>
        <taxon>Sphaerobolus</taxon>
    </lineage>
</organism>
<dbReference type="GO" id="GO:0016491">
    <property type="term" value="F:oxidoreductase activity"/>
    <property type="evidence" value="ECO:0007669"/>
    <property type="project" value="UniProtKB-KW"/>
</dbReference>
<dbReference type="Pfam" id="PF00248">
    <property type="entry name" value="Aldo_ket_red"/>
    <property type="match status" value="1"/>
</dbReference>
<evidence type="ECO:0000313" key="3">
    <source>
        <dbReference type="EMBL" id="KIJ41886.1"/>
    </source>
</evidence>
<keyword evidence="1" id="KW-0560">Oxidoreductase</keyword>
<sequence>MSSTSAYRIPIIYGAGTLGTPNDFGRDFSGKEAQAVVDGISRNGPITIDTSNSYGGGTSEEVIATLDLHGGQVDTKIYPVSAGDHSAQKLKETFKGTLQRLKGAKVRVLYLHAPDRTVPFEETVSALNDLYKEGHFEEFGLSNYLSYEVAEIVSICKAKGYVVPTVYQGVYNAVDRTIETELIPCLRRYGLKFAAYCPLAGGFLVGLHLDENSAAEENSHFDKNTLFGWYFNERYMGMVGPVRELRDIAGKHDLTIHQASSRWLQHHSALIPSDLGIIYGASKLHHIEPLLQYNSEGPLPEEVVQAFEECYQKVKGALPNYNHSPAWYDPKIHGY</sequence>
<dbReference type="CDD" id="cd19075">
    <property type="entry name" value="AKR_AKR7A1-5"/>
    <property type="match status" value="1"/>
</dbReference>
<dbReference type="EMBL" id="KN837133">
    <property type="protein sequence ID" value="KIJ41886.1"/>
    <property type="molecule type" value="Genomic_DNA"/>
</dbReference>
<evidence type="ECO:0000256" key="1">
    <source>
        <dbReference type="ARBA" id="ARBA00023002"/>
    </source>
</evidence>
<protein>
    <submittedName>
        <fullName evidence="3">Unplaced genomic scaffold SPHSTscaffold_58, whole genome shotgun sequence</fullName>
    </submittedName>
</protein>
<evidence type="ECO:0000259" key="2">
    <source>
        <dbReference type="Pfam" id="PF00248"/>
    </source>
</evidence>
<reference evidence="3 4" key="1">
    <citation type="submission" date="2014-06" db="EMBL/GenBank/DDBJ databases">
        <title>Evolutionary Origins and Diversification of the Mycorrhizal Mutualists.</title>
        <authorList>
            <consortium name="DOE Joint Genome Institute"/>
            <consortium name="Mycorrhizal Genomics Consortium"/>
            <person name="Kohler A."/>
            <person name="Kuo A."/>
            <person name="Nagy L.G."/>
            <person name="Floudas D."/>
            <person name="Copeland A."/>
            <person name="Barry K.W."/>
            <person name="Cichocki N."/>
            <person name="Veneault-Fourrey C."/>
            <person name="LaButti K."/>
            <person name="Lindquist E.A."/>
            <person name="Lipzen A."/>
            <person name="Lundell T."/>
            <person name="Morin E."/>
            <person name="Murat C."/>
            <person name="Riley R."/>
            <person name="Ohm R."/>
            <person name="Sun H."/>
            <person name="Tunlid A."/>
            <person name="Henrissat B."/>
            <person name="Grigoriev I.V."/>
            <person name="Hibbett D.S."/>
            <person name="Martin F."/>
        </authorList>
    </citation>
    <scope>NUCLEOTIDE SEQUENCE [LARGE SCALE GENOMIC DNA]</scope>
    <source>
        <strain evidence="3 4">SS14</strain>
    </source>
</reference>
<dbReference type="PANTHER" id="PTHR43364">
    <property type="entry name" value="NADH-SPECIFIC METHYLGLYOXAL REDUCTASE-RELATED"/>
    <property type="match status" value="1"/>
</dbReference>
<name>A0A0C9VUH0_SPHS4</name>
<dbReference type="Proteomes" id="UP000054279">
    <property type="component" value="Unassembled WGS sequence"/>
</dbReference>
<dbReference type="HOGENOM" id="CLU_023205_1_1_1"/>
<dbReference type="AlphaFoldDB" id="A0A0C9VUH0"/>
<feature type="domain" description="NADP-dependent oxidoreductase" evidence="2">
    <location>
        <begin position="10"/>
        <end position="311"/>
    </location>
</feature>
<accession>A0A0C9VUH0</accession>
<proteinExistence type="predicted"/>
<dbReference type="InterPro" id="IPR036812">
    <property type="entry name" value="NAD(P)_OxRdtase_dom_sf"/>
</dbReference>
<dbReference type="PANTHER" id="PTHR43364:SF4">
    <property type="entry name" value="NAD(P)-LINKED OXIDOREDUCTASE SUPERFAMILY PROTEIN"/>
    <property type="match status" value="1"/>
</dbReference>
<dbReference type="SUPFAM" id="SSF51430">
    <property type="entry name" value="NAD(P)-linked oxidoreductase"/>
    <property type="match status" value="1"/>
</dbReference>
<dbReference type="InterPro" id="IPR023210">
    <property type="entry name" value="NADP_OxRdtase_dom"/>
</dbReference>
<gene>
    <name evidence="3" type="ORF">M422DRAFT_780124</name>
</gene>
<dbReference type="InterPro" id="IPR050523">
    <property type="entry name" value="AKR_Detox_Biosynth"/>
</dbReference>
<dbReference type="OrthoDB" id="2310150at2759"/>